<comment type="caution">
    <text evidence="2">The sequence shown here is derived from an EMBL/GenBank/DDBJ whole genome shotgun (WGS) entry which is preliminary data.</text>
</comment>
<protein>
    <submittedName>
        <fullName evidence="2">Uncharacterized protein</fullName>
    </submittedName>
</protein>
<organism evidence="2 3">
    <name type="scientific">Notoacmeibacter marinus</name>
    <dbReference type="NCBI Taxonomy" id="1876515"/>
    <lineage>
        <taxon>Bacteria</taxon>
        <taxon>Pseudomonadati</taxon>
        <taxon>Pseudomonadota</taxon>
        <taxon>Alphaproteobacteria</taxon>
        <taxon>Hyphomicrobiales</taxon>
        <taxon>Notoacmeibacteraceae</taxon>
        <taxon>Notoacmeibacter</taxon>
    </lineage>
</organism>
<dbReference type="Proteomes" id="UP000215405">
    <property type="component" value="Unassembled WGS sequence"/>
</dbReference>
<gene>
    <name evidence="2" type="ORF">B7H23_03915</name>
</gene>
<evidence type="ECO:0000313" key="2">
    <source>
        <dbReference type="EMBL" id="OXT02085.1"/>
    </source>
</evidence>
<reference evidence="3" key="1">
    <citation type="journal article" date="2017" name="Int. J. Syst. Evol. Microbiol.">
        <title>Notoacmeibacter marinus gen. nov., sp. nov., isolated from the gut of a limpet and proposal of Notoacmeibacteraceae fam. nov. in the order Rhizobiales of the class Alphaproteobacteria.</title>
        <authorList>
            <person name="Huang Z."/>
            <person name="Guo F."/>
            <person name="Lai Q."/>
        </authorList>
    </citation>
    <scope>NUCLEOTIDE SEQUENCE [LARGE SCALE GENOMIC DNA]</scope>
    <source>
        <strain evidence="3">XMTR2A4</strain>
    </source>
</reference>
<dbReference type="EMBL" id="NBYO01000001">
    <property type="protein sequence ID" value="OXT02085.1"/>
    <property type="molecule type" value="Genomic_DNA"/>
</dbReference>
<accession>A0A231V1K9</accession>
<name>A0A231V1K9_9HYPH</name>
<dbReference type="AlphaFoldDB" id="A0A231V1K9"/>
<evidence type="ECO:0000256" key="1">
    <source>
        <dbReference type="SAM" id="MobiDB-lite"/>
    </source>
</evidence>
<keyword evidence="3" id="KW-1185">Reference proteome</keyword>
<evidence type="ECO:0000313" key="3">
    <source>
        <dbReference type="Proteomes" id="UP000215405"/>
    </source>
</evidence>
<sequence length="127" mass="14488">MRRVDHQLVRLDRPIAKARRRLPAVSLQPNVTDPLEIERLVLELKIHAGIHTFPNHAPGSRYLPLFREKQILCRDRRNEIGSAWGDVLQDTVRMRSAGRFAILTRPGVDRGDHHQAANHAVGRSETP</sequence>
<proteinExistence type="predicted"/>
<feature type="region of interest" description="Disordered" evidence="1">
    <location>
        <begin position="106"/>
        <end position="127"/>
    </location>
</feature>